<keyword evidence="6" id="KW-1185">Reference proteome</keyword>
<reference evidence="5 6" key="1">
    <citation type="submission" date="2023-06" db="EMBL/GenBank/DDBJ databases">
        <title>Novel species in genus Planococcus.</title>
        <authorList>
            <person name="Ning S."/>
        </authorList>
    </citation>
    <scope>NUCLEOTIDE SEQUENCE [LARGE SCALE GENOMIC DNA]</scope>
    <source>
        <strain evidence="5 6">N028</strain>
    </source>
</reference>
<evidence type="ECO:0000256" key="3">
    <source>
        <dbReference type="ARBA" id="ARBA00022840"/>
    </source>
</evidence>
<dbReference type="InterPro" id="IPR052708">
    <property type="entry name" value="PxpC"/>
</dbReference>
<keyword evidence="1" id="KW-0547">Nucleotide-binding</keyword>
<evidence type="ECO:0000313" key="6">
    <source>
        <dbReference type="Proteomes" id="UP001172055"/>
    </source>
</evidence>
<evidence type="ECO:0000256" key="2">
    <source>
        <dbReference type="ARBA" id="ARBA00022801"/>
    </source>
</evidence>
<keyword evidence="2" id="KW-0378">Hydrolase</keyword>
<evidence type="ECO:0000256" key="1">
    <source>
        <dbReference type="ARBA" id="ARBA00022741"/>
    </source>
</evidence>
<comment type="caution">
    <text evidence="5">The sequence shown here is derived from an EMBL/GenBank/DDBJ whole genome shotgun (WGS) entry which is preliminary data.</text>
</comment>
<dbReference type="NCBIfam" id="TIGR00724">
    <property type="entry name" value="urea_amlyse_rel"/>
    <property type="match status" value="1"/>
</dbReference>
<proteinExistence type="predicted"/>
<dbReference type="SUPFAM" id="SSF50891">
    <property type="entry name" value="Cyclophilin-like"/>
    <property type="match status" value="1"/>
</dbReference>
<dbReference type="InterPro" id="IPR003778">
    <property type="entry name" value="CT_A_B"/>
</dbReference>
<dbReference type="InterPro" id="IPR029000">
    <property type="entry name" value="Cyclophilin-like_dom_sf"/>
</dbReference>
<organism evidence="5 6">
    <name type="scientific">Planococcus shixiaomingii</name>
    <dbReference type="NCBI Taxonomy" id="3058393"/>
    <lineage>
        <taxon>Bacteria</taxon>
        <taxon>Bacillati</taxon>
        <taxon>Bacillota</taxon>
        <taxon>Bacilli</taxon>
        <taxon>Bacillales</taxon>
        <taxon>Caryophanaceae</taxon>
        <taxon>Planococcus</taxon>
    </lineage>
</organism>
<dbReference type="SMART" id="SM00797">
    <property type="entry name" value="AHS2"/>
    <property type="match status" value="1"/>
</dbReference>
<dbReference type="Proteomes" id="UP001172055">
    <property type="component" value="Unassembled WGS sequence"/>
</dbReference>
<keyword evidence="3" id="KW-0067">ATP-binding</keyword>
<dbReference type="RefSeq" id="WP_301724629.1">
    <property type="nucleotide sequence ID" value="NZ_JAUJWV010000003.1"/>
</dbReference>
<feature type="domain" description="Carboxyltransferase" evidence="4">
    <location>
        <begin position="23"/>
        <end position="310"/>
    </location>
</feature>
<evidence type="ECO:0000259" key="4">
    <source>
        <dbReference type="SMART" id="SM00797"/>
    </source>
</evidence>
<protein>
    <submittedName>
        <fullName evidence="5">Biotin-dependent carboxyltransferase family protein</fullName>
    </submittedName>
</protein>
<dbReference type="Pfam" id="PF02626">
    <property type="entry name" value="CT_A_B"/>
    <property type="match status" value="1"/>
</dbReference>
<name>A0ABT8N5B3_9BACL</name>
<gene>
    <name evidence="5" type="ORF">QWY14_14810</name>
</gene>
<sequence>MLKILKSGLQTTVQDLGRYGFQKYGVIVSGAMDPYAHRLANLLVRNAENAATLEIALVGPAVQFDNDGFIALCGGNLSPKIDGKQVDLWRPIAVKKGSTLTFGAPKTGCRCYLAVSGGISVPEVMNSRSTYLRAEIGGFHGRALKMGDLVEVNPLPPEQLAAFYKAISKETDWQVLAPRYSAEPVIRIIRGRQYDLFDEQSKRRVFTEPFSVSANSDRMGYRLEGTLLSLKEPGELISEAVAFGSIQVPADGNPIVLLADRQTTGGYPKIGQVASVDLPLVSQLKPGNRLRFQEISLEEAQQLWMEQEQKIRQLKISIQLKWEEWK</sequence>
<dbReference type="EMBL" id="JAUJWV010000003">
    <property type="protein sequence ID" value="MDN7243072.1"/>
    <property type="molecule type" value="Genomic_DNA"/>
</dbReference>
<dbReference type="Gene3D" id="2.40.100.10">
    <property type="entry name" value="Cyclophilin-like"/>
    <property type="match status" value="1"/>
</dbReference>
<dbReference type="PANTHER" id="PTHR43309:SF5">
    <property type="entry name" value="5-OXOPROLINASE SUBUNIT C"/>
    <property type="match status" value="1"/>
</dbReference>
<dbReference type="PANTHER" id="PTHR43309">
    <property type="entry name" value="5-OXOPROLINASE SUBUNIT C"/>
    <property type="match status" value="1"/>
</dbReference>
<accession>A0ABT8N5B3</accession>
<evidence type="ECO:0000313" key="5">
    <source>
        <dbReference type="EMBL" id="MDN7243072.1"/>
    </source>
</evidence>